<reference evidence="3 4" key="1">
    <citation type="submission" date="2024-01" db="EMBL/GenBank/DDBJ databases">
        <title>Genomic insights into the taxonomy and metabolism of the cyanobacterium Pannus brasiliensis CCIBt3594.</title>
        <authorList>
            <person name="Machado M."/>
            <person name="Botero N.B."/>
            <person name="Andreote A.P.D."/>
            <person name="Feitosa A.M.T."/>
            <person name="Popin R."/>
            <person name="Sivonen K."/>
            <person name="Fiore M.F."/>
        </authorList>
    </citation>
    <scope>NUCLEOTIDE SEQUENCE [LARGE SCALE GENOMIC DNA]</scope>
    <source>
        <strain evidence="3 4">CCIBt3594</strain>
    </source>
</reference>
<evidence type="ECO:0000313" key="4">
    <source>
        <dbReference type="Proteomes" id="UP001328733"/>
    </source>
</evidence>
<dbReference type="RefSeq" id="WP_332867583.1">
    <property type="nucleotide sequence ID" value="NZ_JBAFSM010000075.1"/>
</dbReference>
<evidence type="ECO:0000313" key="3">
    <source>
        <dbReference type="EMBL" id="MEG3440113.1"/>
    </source>
</evidence>
<proteinExistence type="predicted"/>
<feature type="chain" id="PRO_5043611842" description="Ice-binding protein C-terminal domain-containing protein" evidence="1">
    <location>
        <begin position="29"/>
        <end position="215"/>
    </location>
</feature>
<dbReference type="Proteomes" id="UP001328733">
    <property type="component" value="Unassembled WGS sequence"/>
</dbReference>
<dbReference type="Gene3D" id="2.60.120.260">
    <property type="entry name" value="Galactose-binding domain-like"/>
    <property type="match status" value="1"/>
</dbReference>
<keyword evidence="4" id="KW-1185">Reference proteome</keyword>
<dbReference type="Pfam" id="PF07589">
    <property type="entry name" value="PEP-CTERM"/>
    <property type="match status" value="1"/>
</dbReference>
<dbReference type="EMBL" id="JBAFSM010000075">
    <property type="protein sequence ID" value="MEG3440113.1"/>
    <property type="molecule type" value="Genomic_DNA"/>
</dbReference>
<sequence length="215" mass="21628">MTANTLKTLALTAGTTALFWMGASPAGAVDLINGDFATGDLTGWTVFTTPVGNNGPGLPDVVPFDTTIGTTSNSARFQVGSGGGGILQDVTLFGGLLNISVDVAAQGLATNSDGGTFALLLNNTVVDSFVSGTILTGGVKRDTLTASVPVGAGVNSIGLQITRLFSNSADSPLQYATNFAISGPATQPNTSVPEPDLGMALLTLGGLGILIRRVR</sequence>
<evidence type="ECO:0000256" key="1">
    <source>
        <dbReference type="SAM" id="SignalP"/>
    </source>
</evidence>
<comment type="caution">
    <text evidence="3">The sequence shown here is derived from an EMBL/GenBank/DDBJ whole genome shotgun (WGS) entry which is preliminary data.</text>
</comment>
<protein>
    <recommendedName>
        <fullName evidence="2">Ice-binding protein C-terminal domain-containing protein</fullName>
    </recommendedName>
</protein>
<organism evidence="3 4">
    <name type="scientific">Pannus brasiliensis CCIBt3594</name>
    <dbReference type="NCBI Taxonomy" id="1427578"/>
    <lineage>
        <taxon>Bacteria</taxon>
        <taxon>Bacillati</taxon>
        <taxon>Cyanobacteriota</taxon>
        <taxon>Cyanophyceae</taxon>
        <taxon>Oscillatoriophycideae</taxon>
        <taxon>Chroococcales</taxon>
        <taxon>Microcystaceae</taxon>
        <taxon>Pannus</taxon>
    </lineage>
</organism>
<accession>A0AAW9QSR4</accession>
<name>A0AAW9QSR4_9CHRO</name>
<evidence type="ECO:0000259" key="2">
    <source>
        <dbReference type="Pfam" id="PF07589"/>
    </source>
</evidence>
<gene>
    <name evidence="3" type="ORF">V0288_23490</name>
</gene>
<dbReference type="InterPro" id="IPR013424">
    <property type="entry name" value="Ice-binding_C"/>
</dbReference>
<feature type="signal peptide" evidence="1">
    <location>
        <begin position="1"/>
        <end position="28"/>
    </location>
</feature>
<keyword evidence="1" id="KW-0732">Signal</keyword>
<feature type="domain" description="Ice-binding protein C-terminal" evidence="2">
    <location>
        <begin position="191"/>
        <end position="213"/>
    </location>
</feature>
<dbReference type="AlphaFoldDB" id="A0AAW9QSR4"/>